<keyword evidence="4" id="KW-1185">Reference proteome</keyword>
<dbReference type="AlphaFoldDB" id="A0A8E2JJ02"/>
<evidence type="ECO:0000313" key="4">
    <source>
        <dbReference type="Proteomes" id="UP000250266"/>
    </source>
</evidence>
<dbReference type="PANTHER" id="PTHR28153:SF1">
    <property type="entry name" value="DUF4484 DOMAIN-CONTAINING PROTEIN"/>
    <property type="match status" value="1"/>
</dbReference>
<sequence>MSCPPCIMSGTSDASTTDVDPSPNDATTAPPLSALFLIIFDQKVGYTIAWKRSAVNVPLDGAVEFKSLPSGLHTVKHDLVYFVHQGYAGLSAFVNGPASESERNAHLVSVGILVPLSYGRLGRSWLHAQSLQDLAAVLVDDASKTDPLEQFWEQHRVDHTPDSQSPKLPVQSSGSEPPSSKLKAHRRSRTLSSVTAVLPSEQSLPPSHPALSIIKYIDTFGPLLFPLQRAALLRKRILFIAPPPVRLTCEFVYDLSILSSIPASVYDILPPGSESLHRLRSFFALGIHDIPLLEKESTAPQSRETAHDEGEDSAKGWVACTTDEILGIKKKLYDIIVELPPTYEHAPRERRWPTVKTSKGTELKASQRDLIRYKLLHQQLWKIGHRPHARDIEPEEEETTDDTTTLLPHDDGTKDSDESDDGLDDKVVEPMSWSQLAYSGFMWWASAGENDAYLSEETDRDRKLLGDLSDFVPGGLIPAEGGAAADPMSTSGVARAGLHAAIIAYFHRLTALMLTAMADLIEAADEEEDATVGGEEDGVLVVRRDDVTRMGLDAWSEVDKAFTRECLGLYFGREADVYGPSLECCGMRIC</sequence>
<dbReference type="InterPro" id="IPR053056">
    <property type="entry name" value="Lipid_Metab_Assoc_Protein"/>
</dbReference>
<dbReference type="GO" id="GO:0005811">
    <property type="term" value="C:lipid droplet"/>
    <property type="evidence" value="ECO:0007669"/>
    <property type="project" value="TreeGrafter"/>
</dbReference>
<dbReference type="Proteomes" id="UP000250266">
    <property type="component" value="Unassembled WGS sequence"/>
</dbReference>
<feature type="region of interest" description="Disordered" evidence="1">
    <location>
        <begin position="386"/>
        <end position="425"/>
    </location>
</feature>
<dbReference type="PANTHER" id="PTHR28153">
    <property type="entry name" value="PROTEIN, PUTATIVE-RELATED"/>
    <property type="match status" value="1"/>
</dbReference>
<name>A0A8E2JJ02_9PEZI</name>
<evidence type="ECO:0000313" key="3">
    <source>
        <dbReference type="EMBL" id="OCK84284.1"/>
    </source>
</evidence>
<dbReference type="Pfam" id="PF09804">
    <property type="entry name" value="DENND11"/>
    <property type="match status" value="1"/>
</dbReference>
<dbReference type="EMBL" id="KV744841">
    <property type="protein sequence ID" value="OCK84284.1"/>
    <property type="molecule type" value="Genomic_DNA"/>
</dbReference>
<evidence type="ECO:0000259" key="2">
    <source>
        <dbReference type="Pfam" id="PF14831"/>
    </source>
</evidence>
<proteinExistence type="predicted"/>
<feature type="region of interest" description="Disordered" evidence="1">
    <location>
        <begin position="154"/>
        <end position="189"/>
    </location>
</feature>
<accession>A0A8E2JJ02</accession>
<feature type="region of interest" description="Disordered" evidence="1">
    <location>
        <begin position="1"/>
        <end position="25"/>
    </location>
</feature>
<dbReference type="InterPro" id="IPR028115">
    <property type="entry name" value="DUF4484"/>
</dbReference>
<protein>
    <recommendedName>
        <fullName evidence="2">DUF4484 domain-containing protein</fullName>
    </recommendedName>
</protein>
<dbReference type="OrthoDB" id="2152680at2759"/>
<organism evidence="3 4">
    <name type="scientific">Lepidopterella palustris CBS 459.81</name>
    <dbReference type="NCBI Taxonomy" id="1314670"/>
    <lineage>
        <taxon>Eukaryota</taxon>
        <taxon>Fungi</taxon>
        <taxon>Dikarya</taxon>
        <taxon>Ascomycota</taxon>
        <taxon>Pezizomycotina</taxon>
        <taxon>Dothideomycetes</taxon>
        <taxon>Pleosporomycetidae</taxon>
        <taxon>Mytilinidiales</taxon>
        <taxon>Argynnaceae</taxon>
        <taxon>Lepidopterella</taxon>
    </lineage>
</organism>
<dbReference type="Pfam" id="PF14831">
    <property type="entry name" value="DUF4484"/>
    <property type="match status" value="1"/>
</dbReference>
<dbReference type="InterPro" id="IPR018626">
    <property type="entry name" value="LCHN/Anr2"/>
</dbReference>
<feature type="compositionally biased region" description="Polar residues" evidence="1">
    <location>
        <begin position="9"/>
        <end position="25"/>
    </location>
</feature>
<feature type="compositionally biased region" description="Polar residues" evidence="1">
    <location>
        <begin position="162"/>
        <end position="178"/>
    </location>
</feature>
<reference evidence="3 4" key="1">
    <citation type="journal article" date="2016" name="Nat. Commun.">
        <title>Ectomycorrhizal ecology is imprinted in the genome of the dominant symbiotic fungus Cenococcum geophilum.</title>
        <authorList>
            <consortium name="DOE Joint Genome Institute"/>
            <person name="Peter M."/>
            <person name="Kohler A."/>
            <person name="Ohm R.A."/>
            <person name="Kuo A."/>
            <person name="Krutzmann J."/>
            <person name="Morin E."/>
            <person name="Arend M."/>
            <person name="Barry K.W."/>
            <person name="Binder M."/>
            <person name="Choi C."/>
            <person name="Clum A."/>
            <person name="Copeland A."/>
            <person name="Grisel N."/>
            <person name="Haridas S."/>
            <person name="Kipfer T."/>
            <person name="LaButti K."/>
            <person name="Lindquist E."/>
            <person name="Lipzen A."/>
            <person name="Maire R."/>
            <person name="Meier B."/>
            <person name="Mihaltcheva S."/>
            <person name="Molinier V."/>
            <person name="Murat C."/>
            <person name="Poggeler S."/>
            <person name="Quandt C.A."/>
            <person name="Sperisen C."/>
            <person name="Tritt A."/>
            <person name="Tisserant E."/>
            <person name="Crous P.W."/>
            <person name="Henrissat B."/>
            <person name="Nehls U."/>
            <person name="Egli S."/>
            <person name="Spatafora J.W."/>
            <person name="Grigoriev I.V."/>
            <person name="Martin F.M."/>
        </authorList>
    </citation>
    <scope>NUCLEOTIDE SEQUENCE [LARGE SCALE GENOMIC DNA]</scope>
    <source>
        <strain evidence="3 4">CBS 459.81</strain>
    </source>
</reference>
<evidence type="ECO:0000256" key="1">
    <source>
        <dbReference type="SAM" id="MobiDB-lite"/>
    </source>
</evidence>
<gene>
    <name evidence="3" type="ORF">K432DRAFT_422749</name>
</gene>
<feature type="domain" description="DUF4484" evidence="2">
    <location>
        <begin position="428"/>
        <end position="590"/>
    </location>
</feature>